<keyword evidence="1" id="KW-0812">Transmembrane</keyword>
<keyword evidence="1" id="KW-1133">Transmembrane helix</keyword>
<dbReference type="AlphaFoldDB" id="A0A370D6R6"/>
<feature type="transmembrane region" description="Helical" evidence="1">
    <location>
        <begin position="81"/>
        <end position="103"/>
    </location>
</feature>
<reference evidence="3 4" key="1">
    <citation type="journal article" date="2018" name="ISME J.">
        <title>Endosymbiont genomes yield clues of tubeworm success.</title>
        <authorList>
            <person name="Li Y."/>
            <person name="Liles M.R."/>
            <person name="Halanych K.M."/>
        </authorList>
    </citation>
    <scope>NUCLEOTIDE SEQUENCE [LARGE SCALE GENOMIC DNA]</scope>
    <source>
        <strain evidence="3">A1464</strain>
    </source>
</reference>
<evidence type="ECO:0000313" key="3">
    <source>
        <dbReference type="EMBL" id="RDH80713.1"/>
    </source>
</evidence>
<dbReference type="InterPro" id="IPR027383">
    <property type="entry name" value="Znf_put"/>
</dbReference>
<dbReference type="Gene3D" id="1.10.10.1320">
    <property type="entry name" value="Anti-sigma factor, zinc-finger domain"/>
    <property type="match status" value="1"/>
</dbReference>
<dbReference type="EMBL" id="QFXC01000014">
    <property type="protein sequence ID" value="RDH80713.1"/>
    <property type="molecule type" value="Genomic_DNA"/>
</dbReference>
<dbReference type="Pfam" id="PF13490">
    <property type="entry name" value="zf-HC2"/>
    <property type="match status" value="1"/>
</dbReference>
<proteinExistence type="predicted"/>
<name>A0A370D6R6_9GAMM</name>
<evidence type="ECO:0000256" key="1">
    <source>
        <dbReference type="SAM" id="Phobius"/>
    </source>
</evidence>
<protein>
    <recommendedName>
        <fullName evidence="2">Putative zinc-finger domain-containing protein</fullName>
    </recommendedName>
</protein>
<dbReference type="Proteomes" id="UP000254266">
    <property type="component" value="Unassembled WGS sequence"/>
</dbReference>
<keyword evidence="4" id="KW-1185">Reference proteome</keyword>
<keyword evidence="1" id="KW-0472">Membrane</keyword>
<evidence type="ECO:0000313" key="4">
    <source>
        <dbReference type="Proteomes" id="UP000254266"/>
    </source>
</evidence>
<sequence>MNCTDINTFKDDYLDGQLPSLQKAVFEQHLIECKNCNETVNASQQILDVMGTLTAPEPADDFVEKMFKEVRKQYPEKSSHHFVAGFATAMAAGFALWFISTIFEVQQQSLPASNEMMISLNTERSVRLMFDAPDNIKQVTLSIKLPDNIELSGFAGQSELSWQTSFTKGPNILTLPIKAVDQGAGELIARLNYGDKLKEFHLVIKTAEDGVVNYQLKPFTSV</sequence>
<organism evidence="3 4">
    <name type="scientific">endosymbiont of Galathealinum brachiosum</name>
    <dbReference type="NCBI Taxonomy" id="2200906"/>
    <lineage>
        <taxon>Bacteria</taxon>
        <taxon>Pseudomonadati</taxon>
        <taxon>Pseudomonadota</taxon>
        <taxon>Gammaproteobacteria</taxon>
        <taxon>sulfur-oxidizing symbionts</taxon>
    </lineage>
</organism>
<evidence type="ECO:0000259" key="2">
    <source>
        <dbReference type="Pfam" id="PF13490"/>
    </source>
</evidence>
<dbReference type="InterPro" id="IPR041916">
    <property type="entry name" value="Anti_sigma_zinc_sf"/>
</dbReference>
<feature type="domain" description="Putative zinc-finger" evidence="2">
    <location>
        <begin position="12"/>
        <end position="36"/>
    </location>
</feature>
<gene>
    <name evidence="3" type="ORF">DIZ80_16940</name>
</gene>
<comment type="caution">
    <text evidence="3">The sequence shown here is derived from an EMBL/GenBank/DDBJ whole genome shotgun (WGS) entry which is preliminary data.</text>
</comment>
<accession>A0A370D6R6</accession>